<dbReference type="SMART" id="SM00066">
    <property type="entry name" value="GAL4"/>
    <property type="match status" value="1"/>
</dbReference>
<evidence type="ECO:0000313" key="7">
    <source>
        <dbReference type="EMBL" id="TIB97523.1"/>
    </source>
</evidence>
<evidence type="ECO:0000313" key="17">
    <source>
        <dbReference type="Proteomes" id="UP000310708"/>
    </source>
</evidence>
<reference evidence="12 13" key="1">
    <citation type="submission" date="2019-03" db="EMBL/GenBank/DDBJ databases">
        <title>Sequencing 25 genomes of Wallemia mellicola.</title>
        <authorList>
            <person name="Gostincar C."/>
        </authorList>
    </citation>
    <scope>NUCLEOTIDE SEQUENCE [LARGE SCALE GENOMIC DNA]</scope>
    <source>
        <strain evidence="7 14">EXF-1262</strain>
        <strain evidence="10 15">EXF-1274</strain>
        <strain evidence="9 12">EXF-1277</strain>
        <strain evidence="6 16">EXF-6152</strain>
        <strain evidence="11 17">EXF-757</strain>
        <strain evidence="8 13">EXF-8738</strain>
    </source>
</reference>
<evidence type="ECO:0000313" key="6">
    <source>
        <dbReference type="EMBL" id="TIB76675.1"/>
    </source>
</evidence>
<dbReference type="EMBL" id="SPRH01000047">
    <property type="protein sequence ID" value="TIB97523.1"/>
    <property type="molecule type" value="Genomic_DNA"/>
</dbReference>
<evidence type="ECO:0000313" key="8">
    <source>
        <dbReference type="EMBL" id="TIC28326.1"/>
    </source>
</evidence>
<organism evidence="11 17">
    <name type="scientific">Wallemia mellicola</name>
    <dbReference type="NCBI Taxonomy" id="1708541"/>
    <lineage>
        <taxon>Eukaryota</taxon>
        <taxon>Fungi</taxon>
        <taxon>Dikarya</taxon>
        <taxon>Basidiomycota</taxon>
        <taxon>Wallemiomycotina</taxon>
        <taxon>Wallemiomycetes</taxon>
        <taxon>Wallemiales</taxon>
        <taxon>Wallemiaceae</taxon>
        <taxon>Wallemia</taxon>
    </lineage>
</organism>
<dbReference type="EMBL" id="SPRV01000040">
    <property type="protein sequence ID" value="TIC60453.1"/>
    <property type="molecule type" value="Genomic_DNA"/>
</dbReference>
<dbReference type="Proteomes" id="UP000310708">
    <property type="component" value="Unassembled WGS sequence"/>
</dbReference>
<evidence type="ECO:0000256" key="2">
    <source>
        <dbReference type="ARBA" id="ARBA00023125"/>
    </source>
</evidence>
<dbReference type="PROSITE" id="PS00463">
    <property type="entry name" value="ZN2_CY6_FUNGAL_1"/>
    <property type="match status" value="1"/>
</dbReference>
<dbReference type="GO" id="GO:0000981">
    <property type="term" value="F:DNA-binding transcription factor activity, RNA polymerase II-specific"/>
    <property type="evidence" value="ECO:0007669"/>
    <property type="project" value="InterPro"/>
</dbReference>
<keyword evidence="3" id="KW-0804">Transcription</keyword>
<dbReference type="Gene3D" id="4.10.240.10">
    <property type="entry name" value="Zn(2)-C6 fungal-type DNA-binding domain"/>
    <property type="match status" value="1"/>
</dbReference>
<name>A0A4T0NXZ6_9BASI</name>
<evidence type="ECO:0000259" key="5">
    <source>
        <dbReference type="PROSITE" id="PS50048"/>
    </source>
</evidence>
<evidence type="ECO:0000313" key="12">
    <source>
        <dbReference type="Proteomes" id="UP000305362"/>
    </source>
</evidence>
<dbReference type="InterPro" id="IPR001138">
    <property type="entry name" value="Zn2Cys6_DnaBD"/>
</dbReference>
<dbReference type="GO" id="GO:0008270">
    <property type="term" value="F:zinc ion binding"/>
    <property type="evidence" value="ECO:0007669"/>
    <property type="project" value="InterPro"/>
</dbReference>
<evidence type="ECO:0000313" key="10">
    <source>
        <dbReference type="EMBL" id="TIC62584.1"/>
    </source>
</evidence>
<feature type="domain" description="Zn(2)-C6 fungal-type" evidence="5">
    <location>
        <begin position="68"/>
        <end position="97"/>
    </location>
</feature>
<evidence type="ECO:0000313" key="11">
    <source>
        <dbReference type="EMBL" id="TIC63691.1"/>
    </source>
</evidence>
<dbReference type="InterPro" id="IPR050675">
    <property type="entry name" value="OAF3"/>
</dbReference>
<dbReference type="Proteomes" id="UP000305362">
    <property type="component" value="Unassembled WGS sequence"/>
</dbReference>
<dbReference type="InterPro" id="IPR036864">
    <property type="entry name" value="Zn2-C6_fun-type_DNA-bd_sf"/>
</dbReference>
<dbReference type="GO" id="GO:0003677">
    <property type="term" value="F:DNA binding"/>
    <property type="evidence" value="ECO:0007669"/>
    <property type="project" value="UniProtKB-KW"/>
</dbReference>
<evidence type="ECO:0000313" key="9">
    <source>
        <dbReference type="EMBL" id="TIC60453.1"/>
    </source>
</evidence>
<dbReference type="PANTHER" id="PTHR31069">
    <property type="entry name" value="OLEATE-ACTIVATED TRANSCRIPTION FACTOR 1-RELATED"/>
    <property type="match status" value="1"/>
</dbReference>
<evidence type="ECO:0000256" key="4">
    <source>
        <dbReference type="ARBA" id="ARBA00023242"/>
    </source>
</evidence>
<dbReference type="EMBL" id="SPRX01000043">
    <property type="protein sequence ID" value="TIC63691.1"/>
    <property type="molecule type" value="Genomic_DNA"/>
</dbReference>
<dbReference type="EMBL" id="SPRC01000043">
    <property type="protein sequence ID" value="TIB76675.1"/>
    <property type="molecule type" value="Genomic_DNA"/>
</dbReference>
<gene>
    <name evidence="11" type="ORF">E3Q01_03200</name>
    <name evidence="10" type="ORF">E3Q02_03429</name>
    <name evidence="9" type="ORF">E3Q03_03212</name>
    <name evidence="8" type="ORF">E3Q10_03244</name>
    <name evidence="7" type="ORF">E3Q17_03373</name>
    <name evidence="6" type="ORF">E3Q22_03430</name>
</gene>
<dbReference type="Proteomes" id="UP000307169">
    <property type="component" value="Unassembled WGS sequence"/>
</dbReference>
<evidence type="ECO:0000313" key="15">
    <source>
        <dbReference type="Proteomes" id="UP000309601"/>
    </source>
</evidence>
<comment type="caution">
    <text evidence="11">The sequence shown here is derived from an EMBL/GenBank/DDBJ whole genome shotgun (WGS) entry which is preliminary data.</text>
</comment>
<dbReference type="Proteomes" id="UP000305647">
    <property type="component" value="Unassembled WGS sequence"/>
</dbReference>
<dbReference type="OrthoDB" id="39175at2759"/>
<dbReference type="Proteomes" id="UP000310685">
    <property type="component" value="Unassembled WGS sequence"/>
</dbReference>
<evidence type="ECO:0000313" key="13">
    <source>
        <dbReference type="Proteomes" id="UP000305647"/>
    </source>
</evidence>
<accession>A0A4T0NXZ6</accession>
<evidence type="ECO:0000256" key="1">
    <source>
        <dbReference type="ARBA" id="ARBA00023015"/>
    </source>
</evidence>
<proteinExistence type="predicted"/>
<dbReference type="AlphaFoldDB" id="A0A4T0NXZ6"/>
<dbReference type="PANTHER" id="PTHR31069:SF32">
    <property type="entry name" value="ARGININE METABOLISM REGULATION PROTEIN II"/>
    <property type="match status" value="1"/>
</dbReference>
<evidence type="ECO:0000256" key="3">
    <source>
        <dbReference type="ARBA" id="ARBA00023163"/>
    </source>
</evidence>
<dbReference type="Proteomes" id="UP000309601">
    <property type="component" value="Unassembled WGS sequence"/>
</dbReference>
<dbReference type="EMBL" id="SPRW01000045">
    <property type="protein sequence ID" value="TIC62584.1"/>
    <property type="molecule type" value="Genomic_DNA"/>
</dbReference>
<evidence type="ECO:0000313" key="16">
    <source>
        <dbReference type="Proteomes" id="UP000310685"/>
    </source>
</evidence>
<keyword evidence="4" id="KW-0539">Nucleus</keyword>
<protein>
    <recommendedName>
        <fullName evidence="5">Zn(2)-C6 fungal-type domain-containing protein</fullName>
    </recommendedName>
</protein>
<dbReference type="PROSITE" id="PS50048">
    <property type="entry name" value="ZN2_CY6_FUNGAL_2"/>
    <property type="match status" value="1"/>
</dbReference>
<dbReference type="SUPFAM" id="SSF57701">
    <property type="entry name" value="Zn2/Cys6 DNA-binding domain"/>
    <property type="match status" value="1"/>
</dbReference>
<evidence type="ECO:0000313" key="14">
    <source>
        <dbReference type="Proteomes" id="UP000307169"/>
    </source>
</evidence>
<dbReference type="EMBL" id="SPRO01000041">
    <property type="protein sequence ID" value="TIC28326.1"/>
    <property type="molecule type" value="Genomic_DNA"/>
</dbReference>
<dbReference type="Pfam" id="PF00172">
    <property type="entry name" value="Zn_clus"/>
    <property type="match status" value="1"/>
</dbReference>
<sequence>MQELYPLSTLLASPFNSSRLESSVGLFDNNLASEYLLCREYDGNIQAQPRTPPQANIKKDKKPRLAVACLFCRKRKIKCDGQTSCIHCHKRGIDCVYPEIPRKKRSNKQLQQAEDENEMYNSNCSGSKFGSKSAIIAEQYKVKYF</sequence>
<keyword evidence="1" id="KW-0805">Transcription regulation</keyword>
<dbReference type="CDD" id="cd00067">
    <property type="entry name" value="GAL4"/>
    <property type="match status" value="1"/>
</dbReference>
<keyword evidence="2" id="KW-0238">DNA-binding</keyword>